<keyword evidence="3" id="KW-1185">Reference proteome</keyword>
<keyword evidence="2" id="KW-0540">Nuclease</keyword>
<protein>
    <submittedName>
        <fullName evidence="2">HNH endonuclease</fullName>
    </submittedName>
</protein>
<dbReference type="GO" id="GO:0003677">
    <property type="term" value="F:DNA binding"/>
    <property type="evidence" value="ECO:0007669"/>
    <property type="project" value="InterPro"/>
</dbReference>
<dbReference type="SUPFAM" id="SSF54171">
    <property type="entry name" value="DNA-binding domain"/>
    <property type="match status" value="1"/>
</dbReference>
<sequence length="158" mass="18262">MRSKYTDLLGEIKTRGLQYNSDTGVFSWVTGRVCGYIMDGYLVISVAGTQYRAHRLAFLIMTGSIPEYVDHINRCRSDNRWCNLRVATKAENCRNASKRKDNTSGIKGVSWNKEKSKYRAYIMLDRKQIHLGFFDTKDAAYIAYKEAAKTYHKNFANY</sequence>
<dbReference type="Gene3D" id="3.90.75.20">
    <property type="match status" value="1"/>
</dbReference>
<organism evidence="2 3">
    <name type="scientific">Pectobacterium phage vB_PatP_CB5</name>
    <dbReference type="NCBI Taxonomy" id="1983582"/>
    <lineage>
        <taxon>Viruses</taxon>
        <taxon>Duplodnaviria</taxon>
        <taxon>Heunggongvirae</taxon>
        <taxon>Uroviricota</taxon>
        <taxon>Caudoviricetes</taxon>
        <taxon>Autographivirales</taxon>
        <taxon>Autoscriptoviridae</taxon>
        <taxon>Corkvirinae</taxon>
        <taxon>Phimunavirus</taxon>
        <taxon>Phimunavirus CB5</taxon>
    </lineage>
</organism>
<accession>A0A2U7N900</accession>
<evidence type="ECO:0000259" key="1">
    <source>
        <dbReference type="Pfam" id="PF13392"/>
    </source>
</evidence>
<dbReference type="Proteomes" id="UP000246264">
    <property type="component" value="Segment"/>
</dbReference>
<dbReference type="InterPro" id="IPR003615">
    <property type="entry name" value="HNH_nuc"/>
</dbReference>
<dbReference type="Pfam" id="PF13392">
    <property type="entry name" value="HNH_3"/>
    <property type="match status" value="1"/>
</dbReference>
<dbReference type="Gene3D" id="3.30.730.10">
    <property type="entry name" value="AP2/ERF domain"/>
    <property type="match status" value="1"/>
</dbReference>
<keyword evidence="2" id="KW-0378">Hydrolase</keyword>
<keyword evidence="2" id="KW-0255">Endonuclease</keyword>
<evidence type="ECO:0000313" key="3">
    <source>
        <dbReference type="Proteomes" id="UP000246264"/>
    </source>
</evidence>
<dbReference type="EMBL" id="KY953156">
    <property type="protein sequence ID" value="ARW59001.1"/>
    <property type="molecule type" value="Genomic_DNA"/>
</dbReference>
<dbReference type="GO" id="GO:0003700">
    <property type="term" value="F:DNA-binding transcription factor activity"/>
    <property type="evidence" value="ECO:0007669"/>
    <property type="project" value="InterPro"/>
</dbReference>
<dbReference type="InterPro" id="IPR016177">
    <property type="entry name" value="DNA-bd_dom_sf"/>
</dbReference>
<dbReference type="InterPro" id="IPR036955">
    <property type="entry name" value="AP2/ERF_dom_sf"/>
</dbReference>
<name>A0A2U7N900_9CAUD</name>
<evidence type="ECO:0000313" key="2">
    <source>
        <dbReference type="EMBL" id="ARW59001.1"/>
    </source>
</evidence>
<dbReference type="SUPFAM" id="SSF54060">
    <property type="entry name" value="His-Me finger endonucleases"/>
    <property type="match status" value="1"/>
</dbReference>
<dbReference type="InterPro" id="IPR044925">
    <property type="entry name" value="His-Me_finger_sf"/>
</dbReference>
<feature type="domain" description="HNH nuclease" evidence="1">
    <location>
        <begin position="51"/>
        <end position="92"/>
    </location>
</feature>
<proteinExistence type="predicted"/>
<reference evidence="3" key="1">
    <citation type="submission" date="2017-04" db="EMBL/GenBank/DDBJ databases">
        <authorList>
            <person name="Buttimer C.T.H."/>
            <person name="Lucid A."/>
            <person name="Coffey A."/>
        </authorList>
    </citation>
    <scope>NUCLEOTIDE SEQUENCE [LARGE SCALE GENOMIC DNA]</scope>
</reference>
<gene>
    <name evidence="2" type="ORF">CB5_29</name>
</gene>
<dbReference type="GO" id="GO:0004519">
    <property type="term" value="F:endonuclease activity"/>
    <property type="evidence" value="ECO:0007669"/>
    <property type="project" value="UniProtKB-KW"/>
</dbReference>